<dbReference type="RefSeq" id="WP_091272469.1">
    <property type="nucleotide sequence ID" value="NZ_FNDK01000006.1"/>
</dbReference>
<keyword evidence="1" id="KW-0472">Membrane</keyword>
<protein>
    <submittedName>
        <fullName evidence="2">ComG operon protein 7</fullName>
    </submittedName>
</protein>
<keyword evidence="1" id="KW-0812">Transmembrane</keyword>
<keyword evidence="1" id="KW-1133">Transmembrane helix</keyword>
<sequence>MNEKGAMMPLVLIIVLLFSGMLLFYISVYLNQKENVANEEIVLTLEWLLRNAESKMMKHGDLETENGVYQFPDGSVYYSSTVVSDDTYQVTLRAVDDKGNDRRHSFYADKREEAAIEME</sequence>
<dbReference type="AlphaFoldDB" id="A0A1G8CXK5"/>
<dbReference type="STRING" id="568899.SAMN05192534_106117"/>
<feature type="transmembrane region" description="Helical" evidence="1">
    <location>
        <begin position="6"/>
        <end position="26"/>
    </location>
</feature>
<dbReference type="Pfam" id="PF14173">
    <property type="entry name" value="ComGG"/>
    <property type="match status" value="1"/>
</dbReference>
<evidence type="ECO:0000313" key="3">
    <source>
        <dbReference type="Proteomes" id="UP000199163"/>
    </source>
</evidence>
<accession>A0A1G8CXK5</accession>
<reference evidence="2 3" key="1">
    <citation type="submission" date="2016-10" db="EMBL/GenBank/DDBJ databases">
        <authorList>
            <person name="de Groot N.N."/>
        </authorList>
    </citation>
    <scope>NUCLEOTIDE SEQUENCE [LARGE SCALE GENOMIC DNA]</scope>
    <source>
        <strain evidence="2 3">DSM 21632</strain>
    </source>
</reference>
<gene>
    <name evidence="2" type="ORF">SAMN05192534_106117</name>
</gene>
<keyword evidence="3" id="KW-1185">Reference proteome</keyword>
<dbReference type="InterPro" id="IPR020372">
    <property type="entry name" value="Competence_ComGG"/>
</dbReference>
<evidence type="ECO:0000313" key="2">
    <source>
        <dbReference type="EMBL" id="SDH50104.1"/>
    </source>
</evidence>
<name>A0A1G8CXK5_9BACI</name>
<dbReference type="Proteomes" id="UP000199163">
    <property type="component" value="Unassembled WGS sequence"/>
</dbReference>
<organism evidence="2 3">
    <name type="scientific">Alteribacillus persepolensis</name>
    <dbReference type="NCBI Taxonomy" id="568899"/>
    <lineage>
        <taxon>Bacteria</taxon>
        <taxon>Bacillati</taxon>
        <taxon>Bacillota</taxon>
        <taxon>Bacilli</taxon>
        <taxon>Bacillales</taxon>
        <taxon>Bacillaceae</taxon>
        <taxon>Alteribacillus</taxon>
    </lineage>
</organism>
<dbReference type="EMBL" id="FNDK01000006">
    <property type="protein sequence ID" value="SDH50104.1"/>
    <property type="molecule type" value="Genomic_DNA"/>
</dbReference>
<evidence type="ECO:0000256" key="1">
    <source>
        <dbReference type="SAM" id="Phobius"/>
    </source>
</evidence>
<dbReference type="OrthoDB" id="2967399at2"/>
<proteinExistence type="predicted"/>